<comment type="caution">
    <text evidence="1">The sequence shown here is derived from an EMBL/GenBank/DDBJ whole genome shotgun (WGS) entry which is preliminary data.</text>
</comment>
<dbReference type="EMBL" id="JBCDNA010000001">
    <property type="protein sequence ID" value="MEL4455626.1"/>
    <property type="molecule type" value="Genomic_DNA"/>
</dbReference>
<gene>
    <name evidence="1" type="ORF">AABB81_06940</name>
</gene>
<name>A0ABU9KZK0_9FLAO</name>
<organism evidence="1 2">
    <name type="scientific">Lutimonas vermicola</name>
    <dbReference type="NCBI Taxonomy" id="414288"/>
    <lineage>
        <taxon>Bacteria</taxon>
        <taxon>Pseudomonadati</taxon>
        <taxon>Bacteroidota</taxon>
        <taxon>Flavobacteriia</taxon>
        <taxon>Flavobacteriales</taxon>
        <taxon>Flavobacteriaceae</taxon>
        <taxon>Lutimonas</taxon>
    </lineage>
</organism>
<dbReference type="Proteomes" id="UP001474120">
    <property type="component" value="Unassembled WGS sequence"/>
</dbReference>
<protein>
    <submittedName>
        <fullName evidence="1">Uncharacterized protein</fullName>
    </submittedName>
</protein>
<sequence>MKNLFVLFLFIWAAIPVSYSQQIIPFPDLSEIHITIYNEAEIVDGRNYSLYTDHYQDALKKIDLEIEKVNERIQNETNSTLKTSLKNKRSSLIDKRSVLLEEAVLVQDLNKFY</sequence>
<proteinExistence type="predicted"/>
<keyword evidence="2" id="KW-1185">Reference proteome</keyword>
<evidence type="ECO:0000313" key="1">
    <source>
        <dbReference type="EMBL" id="MEL4455626.1"/>
    </source>
</evidence>
<evidence type="ECO:0000313" key="2">
    <source>
        <dbReference type="Proteomes" id="UP001474120"/>
    </source>
</evidence>
<dbReference type="RefSeq" id="WP_342159494.1">
    <property type="nucleotide sequence ID" value="NZ_JBCDNA010000001.1"/>
</dbReference>
<reference evidence="1 2" key="1">
    <citation type="submission" date="2024-04" db="EMBL/GenBank/DDBJ databases">
        <title>whole genome sequencing of Lutimonas vermicola strain IMCC1616.</title>
        <authorList>
            <person name="Bae S.S."/>
        </authorList>
    </citation>
    <scope>NUCLEOTIDE SEQUENCE [LARGE SCALE GENOMIC DNA]</scope>
    <source>
        <strain evidence="1 2">IMCC1616</strain>
    </source>
</reference>
<accession>A0ABU9KZK0</accession>